<gene>
    <name evidence="1" type="ORF">PanWU01x14_370590</name>
</gene>
<dbReference type="PANTHER" id="PTHR31170:SF9">
    <property type="entry name" value="PROTEIN, PUTATIVE (DUF247)-RELATED"/>
    <property type="match status" value="1"/>
</dbReference>
<dbReference type="InterPro" id="IPR004158">
    <property type="entry name" value="DUF247_pln"/>
</dbReference>
<evidence type="ECO:0000313" key="2">
    <source>
        <dbReference type="Proteomes" id="UP000237105"/>
    </source>
</evidence>
<comment type="caution">
    <text evidence="1">The sequence shown here is derived from an EMBL/GenBank/DDBJ whole genome shotgun (WGS) entry which is preliminary data.</text>
</comment>
<sequence>MDNEAASNSSTEIQYGGVPVSAEVLEKEEPGPINIPEFDNWSKCVIFRVPRKLRDSNEKAYTPHLVSIGPFHHGNEALKGMESHKKNYYFKQFCVRTDKSETHLVSFIRERSDKILDCYAGAIELDRKDFEKMILIDACFIFELFSRVFETRHKEDYILRTPCLLEEIRLDLLMLENQIPFVFLEELYNFSYPRLGPHKSISKSNNQGDTDQECCNINIHLLKCLVVSCNSSGCISCKKYDSTDEENQEQQPSTFLMLAINFFNKSPALTFDVKKKIRHFTDLVRQLRLPKDDIKTPKHHVTNLYSATKLNEAGIHFAPAPERKGSIPPLARVKERRPWCKYIPCFHSLQLELPLFKIEDSTECTLRNVIALEQCLYPFEAFICNYVFLISELIDTEKDLEILVENKIIDNMLGSNAEATDLVNKLKHNMSIVQFTYSDEFKELNDFYGRWYNKAKAKLVSVYFKDLWTGSSTVVGIFVLIFTTTSTIKSLFFS</sequence>
<name>A0A2P5A470_PARAD</name>
<dbReference type="Pfam" id="PF03140">
    <property type="entry name" value="DUF247"/>
    <property type="match status" value="1"/>
</dbReference>
<organism evidence="1 2">
    <name type="scientific">Parasponia andersonii</name>
    <name type="common">Sponia andersonii</name>
    <dbReference type="NCBI Taxonomy" id="3476"/>
    <lineage>
        <taxon>Eukaryota</taxon>
        <taxon>Viridiplantae</taxon>
        <taxon>Streptophyta</taxon>
        <taxon>Embryophyta</taxon>
        <taxon>Tracheophyta</taxon>
        <taxon>Spermatophyta</taxon>
        <taxon>Magnoliopsida</taxon>
        <taxon>eudicotyledons</taxon>
        <taxon>Gunneridae</taxon>
        <taxon>Pentapetalae</taxon>
        <taxon>rosids</taxon>
        <taxon>fabids</taxon>
        <taxon>Rosales</taxon>
        <taxon>Cannabaceae</taxon>
        <taxon>Parasponia</taxon>
    </lineage>
</organism>
<dbReference type="STRING" id="3476.A0A2P5A470"/>
<keyword evidence="2" id="KW-1185">Reference proteome</keyword>
<dbReference type="EMBL" id="JXTB01001098">
    <property type="protein sequence ID" value="PON31351.1"/>
    <property type="molecule type" value="Genomic_DNA"/>
</dbReference>
<evidence type="ECO:0000313" key="1">
    <source>
        <dbReference type="EMBL" id="PON31351.1"/>
    </source>
</evidence>
<protein>
    <submittedName>
        <fullName evidence="1">Uncharacterized protein</fullName>
    </submittedName>
</protein>
<accession>A0A2P5A470</accession>
<reference evidence="2" key="1">
    <citation type="submission" date="2016-06" db="EMBL/GenBank/DDBJ databases">
        <title>Parallel loss of symbiosis genes in relatives of nitrogen-fixing non-legume Parasponia.</title>
        <authorList>
            <person name="Van Velzen R."/>
            <person name="Holmer R."/>
            <person name="Bu F."/>
            <person name="Rutten L."/>
            <person name="Van Zeijl A."/>
            <person name="Liu W."/>
            <person name="Santuari L."/>
            <person name="Cao Q."/>
            <person name="Sharma T."/>
            <person name="Shen D."/>
            <person name="Roswanjaya Y."/>
            <person name="Wardhani T."/>
            <person name="Kalhor M.S."/>
            <person name="Jansen J."/>
            <person name="Van den Hoogen J."/>
            <person name="Gungor B."/>
            <person name="Hartog M."/>
            <person name="Hontelez J."/>
            <person name="Verver J."/>
            <person name="Yang W.-C."/>
            <person name="Schijlen E."/>
            <person name="Repin R."/>
            <person name="Schilthuizen M."/>
            <person name="Schranz E."/>
            <person name="Heidstra R."/>
            <person name="Miyata K."/>
            <person name="Fedorova E."/>
            <person name="Kohlen W."/>
            <person name="Bisseling T."/>
            <person name="Smit S."/>
            <person name="Geurts R."/>
        </authorList>
    </citation>
    <scope>NUCLEOTIDE SEQUENCE [LARGE SCALE GENOMIC DNA]</scope>
    <source>
        <strain evidence="2">cv. WU1-14</strain>
    </source>
</reference>
<dbReference type="Proteomes" id="UP000237105">
    <property type="component" value="Unassembled WGS sequence"/>
</dbReference>
<dbReference type="PANTHER" id="PTHR31170">
    <property type="entry name" value="BNAC04G53230D PROTEIN"/>
    <property type="match status" value="1"/>
</dbReference>
<dbReference type="OrthoDB" id="591587at2759"/>
<proteinExistence type="predicted"/>
<dbReference type="AlphaFoldDB" id="A0A2P5A470"/>